<dbReference type="InterPro" id="IPR046037">
    <property type="entry name" value="DUF5995"/>
</dbReference>
<proteinExistence type="predicted"/>
<keyword evidence="2" id="KW-1185">Reference proteome</keyword>
<dbReference type="Pfam" id="PF19458">
    <property type="entry name" value="DUF5995"/>
    <property type="match status" value="1"/>
</dbReference>
<name>A0AA36J3G3_9DINO</name>
<reference evidence="1" key="1">
    <citation type="submission" date="2023-08" db="EMBL/GenBank/DDBJ databases">
        <authorList>
            <person name="Chen Y."/>
            <person name="Shah S."/>
            <person name="Dougan E. K."/>
            <person name="Thang M."/>
            <person name="Chan C."/>
        </authorList>
    </citation>
    <scope>NUCLEOTIDE SEQUENCE</scope>
</reference>
<accession>A0AA36J3G3</accession>
<dbReference type="AlphaFoldDB" id="A0AA36J3G3"/>
<sequence length="258" mass="28488">MAAPLIPDLASNVEGVIERLTNLARDGISRREPNSLFYALYVQVTRAVQLGMQSKMFKDPAEMERVDVKFGNIMFEYVAKYRQGQEVPKSWTFFFELNQQPGLSAAQHMLAGTAPHILHDLPLAIAEVVPKEGLLAFKQDFELMNRIFLHIIDEVQVVLGRQSFGMRLADTLLCRADEAIAMTALSAMRDSGFEGVQLAKEGGGDQLDSRALSLEQVICGAPSSWLLCCVGVPEPSKFAPLVEQMLDLPHPSLPSDTL</sequence>
<evidence type="ECO:0000313" key="2">
    <source>
        <dbReference type="Proteomes" id="UP001178507"/>
    </source>
</evidence>
<evidence type="ECO:0000313" key="1">
    <source>
        <dbReference type="EMBL" id="CAJ1397843.1"/>
    </source>
</evidence>
<dbReference type="Proteomes" id="UP001178507">
    <property type="component" value="Unassembled WGS sequence"/>
</dbReference>
<comment type="caution">
    <text evidence="1">The sequence shown here is derived from an EMBL/GenBank/DDBJ whole genome shotgun (WGS) entry which is preliminary data.</text>
</comment>
<protein>
    <submittedName>
        <fullName evidence="1">Uncharacterized protein</fullName>
    </submittedName>
</protein>
<gene>
    <name evidence="1" type="ORF">EVOR1521_LOCUS21781</name>
</gene>
<dbReference type="EMBL" id="CAUJNA010003281">
    <property type="protein sequence ID" value="CAJ1397843.1"/>
    <property type="molecule type" value="Genomic_DNA"/>
</dbReference>
<organism evidence="1 2">
    <name type="scientific">Effrenium voratum</name>
    <dbReference type="NCBI Taxonomy" id="2562239"/>
    <lineage>
        <taxon>Eukaryota</taxon>
        <taxon>Sar</taxon>
        <taxon>Alveolata</taxon>
        <taxon>Dinophyceae</taxon>
        <taxon>Suessiales</taxon>
        <taxon>Symbiodiniaceae</taxon>
        <taxon>Effrenium</taxon>
    </lineage>
</organism>